<dbReference type="Pfam" id="PF13176">
    <property type="entry name" value="TPR_7"/>
    <property type="match status" value="1"/>
</dbReference>
<evidence type="ECO:0000256" key="3">
    <source>
        <dbReference type="PROSITE-ProRule" id="PRU00339"/>
    </source>
</evidence>
<dbReference type="KEGG" id="afla:FHG64_11695"/>
<dbReference type="SMART" id="SM00028">
    <property type="entry name" value="TPR"/>
    <property type="match status" value="7"/>
</dbReference>
<feature type="repeat" description="TPR" evidence="3">
    <location>
        <begin position="210"/>
        <end position="243"/>
    </location>
</feature>
<dbReference type="GO" id="GO:0046813">
    <property type="term" value="P:receptor-mediated virion attachment to host cell"/>
    <property type="evidence" value="ECO:0007669"/>
    <property type="project" value="TreeGrafter"/>
</dbReference>
<dbReference type="InterPro" id="IPR011990">
    <property type="entry name" value="TPR-like_helical_dom_sf"/>
</dbReference>
<keyword evidence="2 3" id="KW-0802">TPR repeat</keyword>
<reference evidence="4 5" key="1">
    <citation type="submission" date="2019-06" db="EMBL/GenBank/DDBJ databases">
        <title>Complete genome sequence of Antarcticibacterium flavum KCTC 52984T from an Antarctic marine sediment.</title>
        <authorList>
            <person name="Lee Y.M."/>
            <person name="Shin S.C."/>
        </authorList>
    </citation>
    <scope>NUCLEOTIDE SEQUENCE [LARGE SCALE GENOMIC DNA]</scope>
    <source>
        <strain evidence="4 5">KCTC 52984</strain>
    </source>
</reference>
<dbReference type="AlphaFoldDB" id="A0A5B7X7L0"/>
<dbReference type="PROSITE" id="PS50005">
    <property type="entry name" value="TPR"/>
    <property type="match status" value="3"/>
</dbReference>
<protein>
    <submittedName>
        <fullName evidence="4">Tetratricopeptide repeat protein</fullName>
    </submittedName>
</protein>
<keyword evidence="5" id="KW-1185">Reference proteome</keyword>
<evidence type="ECO:0000256" key="2">
    <source>
        <dbReference type="ARBA" id="ARBA00022803"/>
    </source>
</evidence>
<name>A0A5B7X7L0_9FLAO</name>
<dbReference type="Proteomes" id="UP000309016">
    <property type="component" value="Chromosome"/>
</dbReference>
<dbReference type="OrthoDB" id="9810596at2"/>
<keyword evidence="1" id="KW-0677">Repeat</keyword>
<dbReference type="InterPro" id="IPR013105">
    <property type="entry name" value="TPR_2"/>
</dbReference>
<dbReference type="SUPFAM" id="SSF48452">
    <property type="entry name" value="TPR-like"/>
    <property type="match status" value="2"/>
</dbReference>
<dbReference type="InterPro" id="IPR050498">
    <property type="entry name" value="Ycf3"/>
</dbReference>
<gene>
    <name evidence="4" type="ORF">FHG64_11695</name>
</gene>
<organism evidence="4 5">
    <name type="scientific">Antarcticibacterium flavum</name>
    <dbReference type="NCBI Taxonomy" id="2058175"/>
    <lineage>
        <taxon>Bacteria</taxon>
        <taxon>Pseudomonadati</taxon>
        <taxon>Bacteroidota</taxon>
        <taxon>Flavobacteriia</taxon>
        <taxon>Flavobacteriales</taxon>
        <taxon>Flavobacteriaceae</taxon>
        <taxon>Antarcticibacterium</taxon>
    </lineage>
</organism>
<dbReference type="InterPro" id="IPR019734">
    <property type="entry name" value="TPR_rpt"/>
</dbReference>
<evidence type="ECO:0000256" key="1">
    <source>
        <dbReference type="ARBA" id="ARBA00022737"/>
    </source>
</evidence>
<feature type="repeat" description="TPR" evidence="3">
    <location>
        <begin position="279"/>
        <end position="312"/>
    </location>
</feature>
<dbReference type="PANTHER" id="PTHR44858">
    <property type="entry name" value="TETRATRICOPEPTIDE REPEAT PROTEIN 6"/>
    <property type="match status" value="1"/>
</dbReference>
<accession>A0A5B7X7L0</accession>
<evidence type="ECO:0000313" key="4">
    <source>
        <dbReference type="EMBL" id="QCY71427.1"/>
    </source>
</evidence>
<dbReference type="Pfam" id="PF07719">
    <property type="entry name" value="TPR_2"/>
    <property type="match status" value="1"/>
</dbReference>
<sequence length="372" mass="42385">MLLAAKAGAQAPALAVADSLFAVGETTAALEHLEEIDPKTEAVYLKLAKYQSATGRNAAAMENYQIVLKENPERVLTTINYAKALAKAGLFREADSLYSNLSQRYPENANFYYQRGLIKEHQKEEGALDFYKQTIEFDPRHQAALYKLARHELGKSSYDMAKNYCLMGLEHHPDNASLLSVLGQTYSARAQYKKAIPVYKKLVALGQESEFIFTRLGFAYYREGDITAAIEAYNRALILENGNSATHYILGKLYALKNELDKSETHLLMSILIKKQPVDAEYLSLGLTYKLKEQYKDALDYLNKALDENRDNERAMYERAIAADNYFADLSVRIKYYRDYLEKYETIGDERMLQLAENRLSDLVRQRHLAGE</sequence>
<proteinExistence type="predicted"/>
<dbReference type="Gene3D" id="1.25.40.10">
    <property type="entry name" value="Tetratricopeptide repeat domain"/>
    <property type="match status" value="3"/>
</dbReference>
<dbReference type="Pfam" id="PF13174">
    <property type="entry name" value="TPR_6"/>
    <property type="match status" value="1"/>
</dbReference>
<dbReference type="GO" id="GO:0009279">
    <property type="term" value="C:cell outer membrane"/>
    <property type="evidence" value="ECO:0007669"/>
    <property type="project" value="TreeGrafter"/>
</dbReference>
<feature type="repeat" description="TPR" evidence="3">
    <location>
        <begin position="176"/>
        <end position="209"/>
    </location>
</feature>
<dbReference type="EMBL" id="CP040812">
    <property type="protein sequence ID" value="QCY71427.1"/>
    <property type="molecule type" value="Genomic_DNA"/>
</dbReference>
<dbReference type="PANTHER" id="PTHR44858:SF1">
    <property type="entry name" value="UDP-N-ACETYLGLUCOSAMINE--PEPTIDE N-ACETYLGLUCOSAMINYLTRANSFERASE SPINDLY-RELATED"/>
    <property type="match status" value="1"/>
</dbReference>
<evidence type="ECO:0000313" key="5">
    <source>
        <dbReference type="Proteomes" id="UP000309016"/>
    </source>
</evidence>
<dbReference type="Pfam" id="PF13181">
    <property type="entry name" value="TPR_8"/>
    <property type="match status" value="1"/>
</dbReference>